<accession>A0ABR5SK28</accession>
<evidence type="ECO:0000256" key="10">
    <source>
        <dbReference type="ARBA" id="ARBA00023012"/>
    </source>
</evidence>
<feature type="domain" description="Histidine kinase" evidence="15">
    <location>
        <begin position="499"/>
        <end position="731"/>
    </location>
</feature>
<evidence type="ECO:0000256" key="7">
    <source>
        <dbReference type="ARBA" id="ARBA00022741"/>
    </source>
</evidence>
<dbReference type="Pfam" id="PF00512">
    <property type="entry name" value="HisKA"/>
    <property type="match status" value="1"/>
</dbReference>
<comment type="caution">
    <text evidence="19">The sequence shown here is derived from an EMBL/GenBank/DDBJ whole genome shotgun (WGS) entry which is preliminary data.</text>
</comment>
<dbReference type="Gene3D" id="3.30.450.20">
    <property type="entry name" value="PAS domain"/>
    <property type="match status" value="1"/>
</dbReference>
<comment type="catalytic activity">
    <reaction evidence="1">
        <text>ATP + protein L-histidine = ADP + protein N-phospho-L-histidine.</text>
        <dbReference type="EC" id="2.7.13.3"/>
    </reaction>
</comment>
<dbReference type="RefSeq" id="WP_085050887.1">
    <property type="nucleotide sequence ID" value="NZ_LNQR01000018.1"/>
</dbReference>
<reference evidence="19 20" key="1">
    <citation type="submission" date="2015-11" db="EMBL/GenBank/DDBJ databases">
        <authorList>
            <person name="Lin W."/>
        </authorList>
    </citation>
    <scope>NUCLEOTIDE SEQUENCE [LARGE SCALE GENOMIC DNA]</scope>
    <source>
        <strain evidence="19 20">HCH-1</strain>
    </source>
</reference>
<dbReference type="CDD" id="cd00130">
    <property type="entry name" value="PAS"/>
    <property type="match status" value="1"/>
</dbReference>
<dbReference type="CDD" id="cd00088">
    <property type="entry name" value="HPT"/>
    <property type="match status" value="1"/>
</dbReference>
<dbReference type="CDD" id="cd00082">
    <property type="entry name" value="HisKA"/>
    <property type="match status" value="1"/>
</dbReference>
<dbReference type="PROSITE" id="PS50894">
    <property type="entry name" value="HPT"/>
    <property type="match status" value="1"/>
</dbReference>
<feature type="modified residue" description="4-aspartylphosphate" evidence="13">
    <location>
        <position position="800"/>
    </location>
</feature>
<keyword evidence="19" id="KW-0808">Transferase</keyword>
<evidence type="ECO:0000256" key="12">
    <source>
        <dbReference type="PROSITE-ProRule" id="PRU00110"/>
    </source>
</evidence>
<dbReference type="SUPFAM" id="SSF47226">
    <property type="entry name" value="Histidine-containing phosphotransfer domain, HPT domain"/>
    <property type="match status" value="1"/>
</dbReference>
<evidence type="ECO:0000256" key="2">
    <source>
        <dbReference type="ARBA" id="ARBA00004651"/>
    </source>
</evidence>
<dbReference type="PANTHER" id="PTHR45339">
    <property type="entry name" value="HYBRID SIGNAL TRANSDUCTION HISTIDINE KINASE J"/>
    <property type="match status" value="1"/>
</dbReference>
<keyword evidence="8" id="KW-0067">ATP-binding</keyword>
<dbReference type="SUPFAM" id="SSF55785">
    <property type="entry name" value="PYP-like sensor domain (PAS domain)"/>
    <property type="match status" value="1"/>
</dbReference>
<comment type="subcellular location">
    <subcellularLocation>
        <location evidence="2">Cell membrane</location>
        <topology evidence="2">Multi-pass membrane protein</topology>
    </subcellularLocation>
</comment>
<name>A0ABR5SK28_9BACT</name>
<evidence type="ECO:0000256" key="3">
    <source>
        <dbReference type="ARBA" id="ARBA00012438"/>
    </source>
</evidence>
<keyword evidence="11 14" id="KW-0472">Membrane</keyword>
<evidence type="ECO:0000313" key="20">
    <source>
        <dbReference type="Proteomes" id="UP000060487"/>
    </source>
</evidence>
<dbReference type="NCBIfam" id="TIGR00229">
    <property type="entry name" value="sensory_box"/>
    <property type="match status" value="1"/>
</dbReference>
<dbReference type="Pfam" id="PF01627">
    <property type="entry name" value="Hpt"/>
    <property type="match status" value="1"/>
</dbReference>
<keyword evidence="5 13" id="KW-0597">Phosphoprotein</keyword>
<dbReference type="PRINTS" id="PR00344">
    <property type="entry name" value="BCTRLSENSOR"/>
</dbReference>
<feature type="domain" description="Response regulatory" evidence="16">
    <location>
        <begin position="751"/>
        <end position="867"/>
    </location>
</feature>
<dbReference type="SMART" id="SM00388">
    <property type="entry name" value="HisKA"/>
    <property type="match status" value="1"/>
</dbReference>
<keyword evidence="19" id="KW-0418">Kinase</keyword>
<dbReference type="InterPro" id="IPR013656">
    <property type="entry name" value="PAS_4"/>
</dbReference>
<dbReference type="SUPFAM" id="SSF55781">
    <property type="entry name" value="GAF domain-like"/>
    <property type="match status" value="1"/>
</dbReference>
<dbReference type="InterPro" id="IPR036097">
    <property type="entry name" value="HisK_dim/P_sf"/>
</dbReference>
<evidence type="ECO:0000256" key="9">
    <source>
        <dbReference type="ARBA" id="ARBA00022989"/>
    </source>
</evidence>
<dbReference type="SMART" id="SM00073">
    <property type="entry name" value="HPT"/>
    <property type="match status" value="1"/>
</dbReference>
<evidence type="ECO:0000256" key="6">
    <source>
        <dbReference type="ARBA" id="ARBA00022692"/>
    </source>
</evidence>
<dbReference type="SMART" id="SM00448">
    <property type="entry name" value="REC"/>
    <property type="match status" value="2"/>
</dbReference>
<dbReference type="GO" id="GO:0004673">
    <property type="term" value="F:protein histidine kinase activity"/>
    <property type="evidence" value="ECO:0007669"/>
    <property type="project" value="UniProtKB-EC"/>
</dbReference>
<dbReference type="InterPro" id="IPR005467">
    <property type="entry name" value="His_kinase_dom"/>
</dbReference>
<feature type="modified residue" description="Phosphohistidine" evidence="12">
    <location>
        <position position="1089"/>
    </location>
</feature>
<protein>
    <recommendedName>
        <fullName evidence="3">histidine kinase</fullName>
        <ecNumber evidence="3">2.7.13.3</ecNumber>
    </recommendedName>
</protein>
<evidence type="ECO:0000256" key="8">
    <source>
        <dbReference type="ARBA" id="ARBA00022840"/>
    </source>
</evidence>
<dbReference type="Proteomes" id="UP000060487">
    <property type="component" value="Unassembled WGS sequence"/>
</dbReference>
<dbReference type="Gene3D" id="3.40.50.2300">
    <property type="match status" value="2"/>
</dbReference>
<dbReference type="EC" id="2.7.13.3" evidence="3"/>
<proteinExistence type="predicted"/>
<dbReference type="Pfam" id="PF08448">
    <property type="entry name" value="PAS_4"/>
    <property type="match status" value="1"/>
</dbReference>
<dbReference type="InterPro" id="IPR001789">
    <property type="entry name" value="Sig_transdc_resp-reg_receiver"/>
</dbReference>
<evidence type="ECO:0000259" key="15">
    <source>
        <dbReference type="PROSITE" id="PS50109"/>
    </source>
</evidence>
<dbReference type="CDD" id="cd16922">
    <property type="entry name" value="HATPase_EvgS-ArcB-TorS-like"/>
    <property type="match status" value="1"/>
</dbReference>
<dbReference type="InterPro" id="IPR029016">
    <property type="entry name" value="GAF-like_dom_sf"/>
</dbReference>
<dbReference type="Gene3D" id="3.30.565.10">
    <property type="entry name" value="Histidine kinase-like ATPase, C-terminal domain"/>
    <property type="match status" value="1"/>
</dbReference>
<dbReference type="Gene3D" id="3.30.450.40">
    <property type="match status" value="1"/>
</dbReference>
<feature type="domain" description="Response regulatory" evidence="16">
    <location>
        <begin position="891"/>
        <end position="1010"/>
    </location>
</feature>
<dbReference type="InterPro" id="IPR000014">
    <property type="entry name" value="PAS"/>
</dbReference>
<dbReference type="InterPro" id="IPR036890">
    <property type="entry name" value="HATPase_C_sf"/>
</dbReference>
<evidence type="ECO:0000256" key="1">
    <source>
        <dbReference type="ARBA" id="ARBA00000085"/>
    </source>
</evidence>
<evidence type="ECO:0000259" key="17">
    <source>
        <dbReference type="PROSITE" id="PS50112"/>
    </source>
</evidence>
<keyword evidence="4" id="KW-1003">Cell membrane</keyword>
<organism evidence="19 20">
    <name type="scientific">Candidatus Magnetominusculus xianensis</name>
    <dbReference type="NCBI Taxonomy" id="1748249"/>
    <lineage>
        <taxon>Bacteria</taxon>
        <taxon>Pseudomonadati</taxon>
        <taxon>Nitrospirota</taxon>
        <taxon>Nitrospiria</taxon>
        <taxon>Nitrospirales</taxon>
        <taxon>Nitrospiraceae</taxon>
        <taxon>Candidatus Magnetominusculus</taxon>
    </lineage>
</organism>
<feature type="transmembrane region" description="Helical" evidence="14">
    <location>
        <begin position="12"/>
        <end position="32"/>
    </location>
</feature>
<keyword evidence="20" id="KW-1185">Reference proteome</keyword>
<evidence type="ECO:0000313" key="19">
    <source>
        <dbReference type="EMBL" id="KWT92924.1"/>
    </source>
</evidence>
<feature type="domain" description="PAS" evidence="17">
    <location>
        <begin position="318"/>
        <end position="397"/>
    </location>
</feature>
<evidence type="ECO:0000256" key="11">
    <source>
        <dbReference type="ARBA" id="ARBA00023136"/>
    </source>
</evidence>
<feature type="domain" description="HPt" evidence="18">
    <location>
        <begin position="1050"/>
        <end position="1147"/>
    </location>
</feature>
<evidence type="ECO:0000259" key="18">
    <source>
        <dbReference type="PROSITE" id="PS50894"/>
    </source>
</evidence>
<dbReference type="InterPro" id="IPR036641">
    <property type="entry name" value="HPT_dom_sf"/>
</dbReference>
<sequence length="1158" mass="129134">MKQQSAASFRHDLLILASSGAALIGIGLLLPFMAHEGLALALFVVLLLLVNSAISLLIIRRIKKPINELMLAVRKISEEQFNLQPDKNMTNLSIVFNHLIENFNEYKRKTEEGAAEVVEVNQRMLNEIVQRRKTEKKLQYLVELIKLITNISSTFITIPSEEVGDWIVHALSSIGNFLGVDRGYVVIFSADMKTATEVYEWHVDGVPPKTERLRGLPVDSLTWWMGKLNALDNIYITSAEDIPEEAAAEREFILADDVISLIAIPISRGGKLNGFLGFDSMTVHKEYAPDVLSLLKIGGETFINALQRKRVDDANHESWMRLQSIMDNAQAVIYLKDTTGRYLMVNRHFEDLFHKTKEEVTGRTDYEIFDTGPFHEHDMMVIQSGRPLELEETIRHGQEQEALRTYVSIKFLLYRHDSTVYAICGISTDITDRKRAEEELINYRNRLEELVNARTVQLSESNEKLTLEIAERLRAEQALIQAKEVAEAANRTKTTFLTNMSHELRTPMNGIIGMTELALDTNLDPEQREYLELVKVSSAHLLSLVNSILDFSKVEAGKMELEAINFDLRGLLDTTIKPLAYEAQTKGVKLLTEIDDDVPVEIKGDPGRLRQVIVNLLNNSVKFTHEGQILVSVRPAPYAVSRDDNARLTAQAPHYLHFSVSDTGIGIPEDKLGMIFDSFSQVDDSMTRRYGGTGLGLAISKKIVELMGGRLWVESVLGEGTTFHFTARFKSGTIGMRSTARQASEDTSSLSILVVDGNILSLNSYIRVLENKGHKVGSAASGYEALRKLKTGDYTAALIDLQIHDMDGFDLAGQIKSDPATHSIKVILIVSAGLKGDVSRCKTLGIDGYVVRPVDEDSLAETIRLTFRGGARDEPVVITRHTLSELRRPVHILIAEDNIVNQKVALGILEKKGYRVDVASNGKEAVEALRKQPFDIILMDVQMPEMDGFEATKYIRSAVDSKIDTNIPIVAMTAHAMVGYKEICLEKGMTDYITKPLKASTLYEIVEQYTESRTVIEPEAGAENVPEPVKVPKILPVIDKDEVLGRIGGDKDILNIMIKAFLVDAPEQITKLKELSAAKDIDGLKKQAHTIKGMSANMGAVQLKNRAFKLELDLRKLPNPITESDIETIVRHVGKIEAECEKVLAVINTEFQPTADKS</sequence>
<dbReference type="SUPFAM" id="SSF47384">
    <property type="entry name" value="Homodimeric domain of signal transducing histidine kinase"/>
    <property type="match status" value="1"/>
</dbReference>
<dbReference type="PROSITE" id="PS50112">
    <property type="entry name" value="PAS"/>
    <property type="match status" value="1"/>
</dbReference>
<keyword evidence="9 14" id="KW-1133">Transmembrane helix</keyword>
<dbReference type="PANTHER" id="PTHR45339:SF1">
    <property type="entry name" value="HYBRID SIGNAL TRANSDUCTION HISTIDINE KINASE J"/>
    <property type="match status" value="1"/>
</dbReference>
<dbReference type="PROSITE" id="PS50110">
    <property type="entry name" value="RESPONSE_REGULATORY"/>
    <property type="match status" value="2"/>
</dbReference>
<dbReference type="Pfam" id="PF00072">
    <property type="entry name" value="Response_reg"/>
    <property type="match status" value="2"/>
</dbReference>
<evidence type="ECO:0000259" key="16">
    <source>
        <dbReference type="PROSITE" id="PS50110"/>
    </source>
</evidence>
<dbReference type="SMART" id="SM00091">
    <property type="entry name" value="PAS"/>
    <property type="match status" value="1"/>
</dbReference>
<feature type="modified residue" description="4-aspartylphosphate" evidence="13">
    <location>
        <position position="940"/>
    </location>
</feature>
<dbReference type="SUPFAM" id="SSF55874">
    <property type="entry name" value="ATPase domain of HSP90 chaperone/DNA topoisomerase II/histidine kinase"/>
    <property type="match status" value="1"/>
</dbReference>
<dbReference type="Gene3D" id="1.10.287.130">
    <property type="match status" value="1"/>
</dbReference>
<feature type="transmembrane region" description="Helical" evidence="14">
    <location>
        <begin position="38"/>
        <end position="59"/>
    </location>
</feature>
<dbReference type="InterPro" id="IPR011006">
    <property type="entry name" value="CheY-like_superfamily"/>
</dbReference>
<keyword evidence="10" id="KW-0902">Two-component regulatory system</keyword>
<dbReference type="Gene3D" id="1.20.120.160">
    <property type="entry name" value="HPT domain"/>
    <property type="match status" value="1"/>
</dbReference>
<dbReference type="InterPro" id="IPR008207">
    <property type="entry name" value="Sig_transdc_His_kin_Hpt_dom"/>
</dbReference>
<evidence type="ECO:0000256" key="14">
    <source>
        <dbReference type="SAM" id="Phobius"/>
    </source>
</evidence>
<dbReference type="Gene3D" id="6.10.340.10">
    <property type="match status" value="1"/>
</dbReference>
<evidence type="ECO:0000256" key="4">
    <source>
        <dbReference type="ARBA" id="ARBA00022475"/>
    </source>
</evidence>
<keyword evidence="6 14" id="KW-0812">Transmembrane</keyword>
<keyword evidence="7" id="KW-0547">Nucleotide-binding</keyword>
<dbReference type="PROSITE" id="PS50109">
    <property type="entry name" value="HIS_KIN"/>
    <property type="match status" value="1"/>
</dbReference>
<dbReference type="CDD" id="cd17546">
    <property type="entry name" value="REC_hyHK_CKI1_RcsC-like"/>
    <property type="match status" value="2"/>
</dbReference>
<evidence type="ECO:0000256" key="13">
    <source>
        <dbReference type="PROSITE-ProRule" id="PRU00169"/>
    </source>
</evidence>
<dbReference type="InterPro" id="IPR003661">
    <property type="entry name" value="HisK_dim/P_dom"/>
</dbReference>
<dbReference type="EMBL" id="LNQR01000018">
    <property type="protein sequence ID" value="KWT92924.1"/>
    <property type="molecule type" value="Genomic_DNA"/>
</dbReference>
<gene>
    <name evidence="19" type="ORF">ASN18_0359</name>
</gene>
<feature type="transmembrane region" description="Helical" evidence="14">
    <location>
        <begin position="140"/>
        <end position="158"/>
    </location>
</feature>
<evidence type="ECO:0000256" key="5">
    <source>
        <dbReference type="ARBA" id="ARBA00022553"/>
    </source>
</evidence>
<dbReference type="Pfam" id="PF02518">
    <property type="entry name" value="HATPase_c"/>
    <property type="match status" value="1"/>
</dbReference>
<dbReference type="InterPro" id="IPR004358">
    <property type="entry name" value="Sig_transdc_His_kin-like_C"/>
</dbReference>
<dbReference type="SUPFAM" id="SSF52172">
    <property type="entry name" value="CheY-like"/>
    <property type="match status" value="2"/>
</dbReference>
<dbReference type="SMART" id="SM00387">
    <property type="entry name" value="HATPase_c"/>
    <property type="match status" value="1"/>
</dbReference>
<dbReference type="InterPro" id="IPR003594">
    <property type="entry name" value="HATPase_dom"/>
</dbReference>
<dbReference type="InterPro" id="IPR035965">
    <property type="entry name" value="PAS-like_dom_sf"/>
</dbReference>